<dbReference type="Proteomes" id="UP000007519">
    <property type="component" value="Chromosome"/>
</dbReference>
<keyword evidence="6" id="KW-1185">Reference proteome</keyword>
<dbReference type="GO" id="GO:0070043">
    <property type="term" value="F:rRNA (guanine-N7-)-methyltransferase activity"/>
    <property type="evidence" value="ECO:0007669"/>
    <property type="project" value="TreeGrafter"/>
</dbReference>
<dbReference type="eggNOG" id="COG0116">
    <property type="taxonomic scope" value="Bacteria"/>
</dbReference>
<dbReference type="OrthoDB" id="9809404at2"/>
<dbReference type="CDD" id="cd11715">
    <property type="entry name" value="THUMP_AdoMetMT"/>
    <property type="match status" value="1"/>
</dbReference>
<dbReference type="HOGENOM" id="CLU_032119_3_0_10"/>
<accession>H6L9U3</accession>
<evidence type="ECO:0000256" key="2">
    <source>
        <dbReference type="ARBA" id="ARBA00022679"/>
    </source>
</evidence>
<dbReference type="RefSeq" id="WP_015691942.1">
    <property type="nucleotide sequence ID" value="NC_016940.1"/>
</dbReference>
<dbReference type="STRING" id="984262.SGRA_1571"/>
<keyword evidence="3" id="KW-0694">RNA-binding</keyword>
<evidence type="ECO:0000256" key="3">
    <source>
        <dbReference type="PROSITE-ProRule" id="PRU00529"/>
    </source>
</evidence>
<dbReference type="Gene3D" id="3.40.50.150">
    <property type="entry name" value="Vaccinia Virus protein VP39"/>
    <property type="match status" value="1"/>
</dbReference>
<sequence>MQAYIATTFFGLENVLAKELSQLGAKNIKPLKRAVRFEADPLQLYKANMGLRTALHILHPLAEEKVRNADQLYALGKAINWMRWFNNEATYAIRARVSQAPEFKSPLFAALKLKDAIADQFRDFTGSRPNIDRDNPDIEIHLHIFRDRCSISIDSSGSSLHRRGYRRGGHAAPMNEVLAAGMLLLSDWRGQGNLVDFMCGSGTILTEGALLATNKAPNLLRPNFSLKHWKNFDKELWSQARMELMSEEKSFEHRIYGSDFKRSAISEAFKNAHSAGVADLMQLENLDFRKLKRPEEGEPGAVIINPPYGERLKPSQIGRLYAQIGDALKQHFSGYSAWILSSNREATKEVGLRPKNRIPLYNGPLECRLLQYDLYDGSKYLEKKRQAEKENDAPKKEES</sequence>
<dbReference type="Pfam" id="PF01170">
    <property type="entry name" value="UPF0020"/>
    <property type="match status" value="1"/>
</dbReference>
<keyword evidence="1 5" id="KW-0489">Methyltransferase</keyword>
<protein>
    <submittedName>
        <fullName evidence="5">THUMP domain-containing protein</fullName>
        <ecNumber evidence="5">2.1.1.-</ecNumber>
    </submittedName>
</protein>
<dbReference type="InterPro" id="IPR029063">
    <property type="entry name" value="SAM-dependent_MTases_sf"/>
</dbReference>
<gene>
    <name evidence="5" type="primary">ypsC</name>
    <name evidence="5" type="ordered locus">SGRA_1571</name>
</gene>
<name>H6L9U3_SAPGL</name>
<dbReference type="Pfam" id="PF02926">
    <property type="entry name" value="THUMP"/>
    <property type="match status" value="1"/>
</dbReference>
<dbReference type="Gene3D" id="3.30.2130.30">
    <property type="match status" value="1"/>
</dbReference>
<dbReference type="PROSITE" id="PS51165">
    <property type="entry name" value="THUMP"/>
    <property type="match status" value="1"/>
</dbReference>
<dbReference type="EC" id="2.1.1.-" evidence="5"/>
<dbReference type="SUPFAM" id="SSF53335">
    <property type="entry name" value="S-adenosyl-L-methionine-dependent methyltransferases"/>
    <property type="match status" value="1"/>
</dbReference>
<evidence type="ECO:0000313" key="6">
    <source>
        <dbReference type="Proteomes" id="UP000007519"/>
    </source>
</evidence>
<keyword evidence="2 5" id="KW-0808">Transferase</keyword>
<evidence type="ECO:0000259" key="4">
    <source>
        <dbReference type="PROSITE" id="PS51165"/>
    </source>
</evidence>
<dbReference type="EMBL" id="CP002831">
    <property type="protein sequence ID" value="AFC24306.1"/>
    <property type="molecule type" value="Genomic_DNA"/>
</dbReference>
<dbReference type="InterPro" id="IPR004114">
    <property type="entry name" value="THUMP_dom"/>
</dbReference>
<reference evidence="5 6" key="1">
    <citation type="journal article" date="2012" name="Stand. Genomic Sci.">
        <title>Complete genome sequencing and analysis of Saprospira grandis str. Lewin, a predatory marine bacterium.</title>
        <authorList>
            <person name="Saw J.H."/>
            <person name="Yuryev A."/>
            <person name="Kanbe M."/>
            <person name="Hou S."/>
            <person name="Young A.G."/>
            <person name="Aizawa S."/>
            <person name="Alam M."/>
        </authorList>
    </citation>
    <scope>NUCLEOTIDE SEQUENCE [LARGE SCALE GENOMIC DNA]</scope>
    <source>
        <strain evidence="5 6">Lewin</strain>
    </source>
</reference>
<dbReference type="GO" id="GO:0003723">
    <property type="term" value="F:RNA binding"/>
    <property type="evidence" value="ECO:0007669"/>
    <property type="project" value="UniProtKB-UniRule"/>
</dbReference>
<feature type="domain" description="THUMP" evidence="4">
    <location>
        <begin position="43"/>
        <end position="155"/>
    </location>
</feature>
<dbReference type="PANTHER" id="PTHR47313:SF1">
    <property type="entry name" value="RIBOSOMAL RNA LARGE SUBUNIT METHYLTRANSFERASE K_L"/>
    <property type="match status" value="1"/>
</dbReference>
<dbReference type="PANTHER" id="PTHR47313">
    <property type="entry name" value="RIBOSOMAL RNA LARGE SUBUNIT METHYLTRANSFERASE K/L"/>
    <property type="match status" value="1"/>
</dbReference>
<dbReference type="GO" id="GO:0008990">
    <property type="term" value="F:rRNA (guanine-N2-)-methyltransferase activity"/>
    <property type="evidence" value="ECO:0007669"/>
    <property type="project" value="TreeGrafter"/>
</dbReference>
<evidence type="ECO:0000313" key="5">
    <source>
        <dbReference type="EMBL" id="AFC24306.1"/>
    </source>
</evidence>
<dbReference type="AlphaFoldDB" id="H6L9U3"/>
<dbReference type="InterPro" id="IPR054170">
    <property type="entry name" value="RlmL_1st"/>
</dbReference>
<evidence type="ECO:0000256" key="1">
    <source>
        <dbReference type="ARBA" id="ARBA00022603"/>
    </source>
</evidence>
<organism evidence="5 6">
    <name type="scientific">Saprospira grandis (strain Lewin)</name>
    <dbReference type="NCBI Taxonomy" id="984262"/>
    <lineage>
        <taxon>Bacteria</taxon>
        <taxon>Pseudomonadati</taxon>
        <taxon>Bacteroidota</taxon>
        <taxon>Saprospiria</taxon>
        <taxon>Saprospirales</taxon>
        <taxon>Saprospiraceae</taxon>
        <taxon>Saprospira</taxon>
    </lineage>
</organism>
<dbReference type="InterPro" id="IPR000241">
    <property type="entry name" value="RlmKL-like_Mtase"/>
</dbReference>
<dbReference type="Pfam" id="PF22020">
    <property type="entry name" value="RlmL_1st"/>
    <property type="match status" value="1"/>
</dbReference>
<dbReference type="KEGG" id="sgn:SGRA_1571"/>
<dbReference type="SMART" id="SM00981">
    <property type="entry name" value="THUMP"/>
    <property type="match status" value="1"/>
</dbReference>
<proteinExistence type="predicted"/>